<feature type="compositionally biased region" description="Low complexity" evidence="1">
    <location>
        <begin position="877"/>
        <end position="898"/>
    </location>
</feature>
<feature type="compositionally biased region" description="Polar residues" evidence="1">
    <location>
        <begin position="778"/>
        <end position="790"/>
    </location>
</feature>
<dbReference type="InterPro" id="IPR018946">
    <property type="entry name" value="PhoD-like_MPP"/>
</dbReference>
<dbReference type="AlphaFoldDB" id="A0A0J0XGR1"/>
<dbReference type="InterPro" id="IPR038607">
    <property type="entry name" value="PhoD-like_sf"/>
</dbReference>
<protein>
    <recommendedName>
        <fullName evidence="2">PhoD-like phosphatase domain-containing protein</fullName>
    </recommendedName>
</protein>
<feature type="domain" description="PhoD-like phosphatase" evidence="2">
    <location>
        <begin position="583"/>
        <end position="744"/>
    </location>
</feature>
<dbReference type="Pfam" id="PF19050">
    <property type="entry name" value="PhoD_2"/>
    <property type="match status" value="2"/>
</dbReference>
<evidence type="ECO:0000313" key="4">
    <source>
        <dbReference type="Proteomes" id="UP000053611"/>
    </source>
</evidence>
<dbReference type="GO" id="GO:0016020">
    <property type="term" value="C:membrane"/>
    <property type="evidence" value="ECO:0007669"/>
    <property type="project" value="TreeGrafter"/>
</dbReference>
<evidence type="ECO:0000313" key="3">
    <source>
        <dbReference type="EMBL" id="KLT40251.1"/>
    </source>
</evidence>
<dbReference type="InterPro" id="IPR043904">
    <property type="entry name" value="PhoD_2-like"/>
</dbReference>
<feature type="domain" description="PhoD-like phosphatase" evidence="2">
    <location>
        <begin position="299"/>
        <end position="564"/>
    </location>
</feature>
<feature type="region of interest" description="Disordered" evidence="1">
    <location>
        <begin position="768"/>
        <end position="909"/>
    </location>
</feature>
<feature type="region of interest" description="Disordered" evidence="1">
    <location>
        <begin position="929"/>
        <end position="970"/>
    </location>
</feature>
<dbReference type="PANTHER" id="PTHR46689:SF1">
    <property type="entry name" value="PHOD-LIKE PHOSPHATASE DOMAIN-CONTAINING PROTEIN"/>
    <property type="match status" value="1"/>
</dbReference>
<organism evidence="3 4">
    <name type="scientific">Cutaneotrichosporon oleaginosum</name>
    <dbReference type="NCBI Taxonomy" id="879819"/>
    <lineage>
        <taxon>Eukaryota</taxon>
        <taxon>Fungi</taxon>
        <taxon>Dikarya</taxon>
        <taxon>Basidiomycota</taxon>
        <taxon>Agaricomycotina</taxon>
        <taxon>Tremellomycetes</taxon>
        <taxon>Trichosporonales</taxon>
        <taxon>Trichosporonaceae</taxon>
        <taxon>Cutaneotrichosporon</taxon>
    </lineage>
</organism>
<feature type="compositionally biased region" description="Low complexity" evidence="1">
    <location>
        <begin position="812"/>
        <end position="821"/>
    </location>
</feature>
<gene>
    <name evidence="3" type="ORF">CC85DRAFT_287665</name>
</gene>
<dbReference type="PANTHER" id="PTHR46689">
    <property type="entry name" value="MEMBRANE PROTEIN, PUTATIVE-RELATED"/>
    <property type="match status" value="1"/>
</dbReference>
<sequence>MDTTGFRGAHRAEHLNRQAAAEARASYYAHPALHFHTYMGEGEQYADPDHHDIRNVHPMNAPFHQVKKAADEAKAIAAGAPTTNEIAEKTGLNEGKKAEEGGKEYAAPPTAHDRGARELGGEAGGTHTSPGPRADVVQTAIMATMGKAQGVQVDGAVQLPNDHLKGQQPHWSVEQVMEPHLQLMCGPMLSYYTIKDGVWHGAAMVVTADEGSILDPAPVLSLSFFPYIPPASGQAPEEQEILPRQRIPAQRIFNYVDDDGPCSFWRFMIQVPLQRYETSVRYRLNGGAEIRFCVPALGQNLRWSSHSCNGFSSGVNPDDFKGKNFSSGYDPMWEDMLGYHYQQAYHCMVGGGDQIYCDAITREPELQGWINAPDKESKQSYKLTDQMKHAIDRFYFNHYCKIFRSNAFGRANATIPMVNMLDDHDLIDGFGTYADDTMKSPVFNHIGSRGYFWFTIFQLFINDEVDGINHKTWGTHPAPSVVIGGPGTYVPYPSHHLGVYLGPKVFLLAVDCRAERTLHQIVSPPTWNQLLNQLVGSLPREFEHLVVLLGVPIAYPRMSFLEHFLGFKYNPLNALARRNALGMGGLVNKFDKASELLDDLNDHWCANVHKKERNWLVLELQRIAQQQNLRVTFLSGDVHLAAVGCLFTKKRLRKIQPRHDHRYMLNVITSAIVNTPPPAGAAKMVSILSGHKHRTLHKDHTDEKMLKLFEKDTDGSPLKRPYVLARRNYASIIYDENSGELSFEIRVEKAPGVGESVPYRVAAPAPRYGAKSAEPSVVGSQGAPSVTANSFVMPPSQPVSPATATGGGFGGPPSLSSVPGSMRLGQPAHVQPGQAPMMSQQQGPMGATPTHNQYGAASAPGQYNSVPGQGSYGAAPQQGQYGSGQMQGQMGSVAQQGQPAMPTLQGQTFGASQSNMTAAPLQPSQMHEPKMYAEPMNGGPHVGQSDGVQGGWNTAPMHAGHMTNAPSRPQ</sequence>
<dbReference type="EMBL" id="KQ087238">
    <property type="protein sequence ID" value="KLT40251.1"/>
    <property type="molecule type" value="Genomic_DNA"/>
</dbReference>
<dbReference type="CDD" id="cd07389">
    <property type="entry name" value="MPP_PhoD"/>
    <property type="match status" value="1"/>
</dbReference>
<keyword evidence="4" id="KW-1185">Reference proteome</keyword>
<accession>A0A0J0XGR1</accession>
<proteinExistence type="predicted"/>
<feature type="compositionally biased region" description="Basic and acidic residues" evidence="1">
    <location>
        <begin position="94"/>
        <end position="103"/>
    </location>
</feature>
<feature type="compositionally biased region" description="Polar residues" evidence="1">
    <location>
        <begin position="837"/>
        <end position="868"/>
    </location>
</feature>
<evidence type="ECO:0000256" key="1">
    <source>
        <dbReference type="SAM" id="MobiDB-lite"/>
    </source>
</evidence>
<evidence type="ECO:0000259" key="2">
    <source>
        <dbReference type="Pfam" id="PF19050"/>
    </source>
</evidence>
<dbReference type="Proteomes" id="UP000053611">
    <property type="component" value="Unassembled WGS sequence"/>
</dbReference>
<feature type="compositionally biased region" description="Basic and acidic residues" evidence="1">
    <location>
        <begin position="111"/>
        <end position="120"/>
    </location>
</feature>
<feature type="region of interest" description="Disordered" evidence="1">
    <location>
        <begin position="91"/>
        <end position="133"/>
    </location>
</feature>
<dbReference type="Gene3D" id="3.60.21.70">
    <property type="entry name" value="PhoD-like phosphatase"/>
    <property type="match status" value="1"/>
</dbReference>
<dbReference type="OrthoDB" id="2419400at2759"/>
<dbReference type="STRING" id="879819.A0A0J0XGR1"/>
<reference evidence="3 4" key="1">
    <citation type="submission" date="2015-03" db="EMBL/GenBank/DDBJ databases">
        <title>Genomics and transcriptomics of the oil-accumulating basidiomycete yeast T. oleaginosus allow insights into substrate utilization and the diverse evolutionary trajectories of mating systems in fungi.</title>
        <authorList>
            <consortium name="DOE Joint Genome Institute"/>
            <person name="Kourist R."/>
            <person name="Kracht O."/>
            <person name="Bracharz F."/>
            <person name="Lipzen A."/>
            <person name="Nolan M."/>
            <person name="Ohm R."/>
            <person name="Grigoriev I."/>
            <person name="Sun S."/>
            <person name="Heitman J."/>
            <person name="Bruck T."/>
            <person name="Nowrousian M."/>
        </authorList>
    </citation>
    <scope>NUCLEOTIDE SEQUENCE [LARGE SCALE GENOMIC DNA]</scope>
    <source>
        <strain evidence="3 4">IBC0246</strain>
    </source>
</reference>
<name>A0A0J0XGR1_9TREE</name>